<name>A0A4S2F320_9ACTN</name>
<dbReference type="InterPro" id="IPR017592">
    <property type="entry name" value="Pilus_assmbl_Flp-typ_CpaB"/>
</dbReference>
<dbReference type="SMART" id="SM00858">
    <property type="entry name" value="SAF"/>
    <property type="match status" value="1"/>
</dbReference>
<organism evidence="3 4">
    <name type="scientific">Muricaecibacterium torontonense</name>
    <dbReference type="NCBI Taxonomy" id="3032871"/>
    <lineage>
        <taxon>Bacteria</taxon>
        <taxon>Bacillati</taxon>
        <taxon>Actinomycetota</taxon>
        <taxon>Coriobacteriia</taxon>
        <taxon>Coriobacteriales</taxon>
        <taxon>Atopobiaceae</taxon>
        <taxon>Muricaecibacterium</taxon>
    </lineage>
</organism>
<feature type="domain" description="SAF" evidence="2">
    <location>
        <begin position="48"/>
        <end position="110"/>
    </location>
</feature>
<sequence>MSKRFRWLLTGACALLAVLCAVAYGEEVRAQVEASRSEALERYGGEVAHVVVATQPVAEGEALDASNCALKDWLVDLVPEGALASLDDVTGAVAAGPVAKGSPVCSVNLQSDAAAPVKVPPGCVALSVPVNDKTGVTAQVAPGTSLAAFKVSDGETRLISEVVEVLAVDGRSSGQAGQITLSVEAEDVSPLMAAGSDGSLRLVMVSDEAEGLLGVAAASPAVE</sequence>
<dbReference type="OrthoDB" id="3177887at2"/>
<comment type="caution">
    <text evidence="3">The sequence shown here is derived from an EMBL/GenBank/DDBJ whole genome shotgun (WGS) entry which is preliminary data.</text>
</comment>
<gene>
    <name evidence="3" type="primary">cpaB</name>
    <name evidence="3" type="ORF">E5334_02330</name>
</gene>
<dbReference type="AlphaFoldDB" id="A0A4S2F320"/>
<evidence type="ECO:0000259" key="2">
    <source>
        <dbReference type="SMART" id="SM00858"/>
    </source>
</evidence>
<dbReference type="Pfam" id="PF08666">
    <property type="entry name" value="SAF"/>
    <property type="match status" value="1"/>
</dbReference>
<feature type="signal peptide" evidence="1">
    <location>
        <begin position="1"/>
        <end position="23"/>
    </location>
</feature>
<evidence type="ECO:0000313" key="3">
    <source>
        <dbReference type="EMBL" id="TGY63358.1"/>
    </source>
</evidence>
<dbReference type="Proteomes" id="UP000310263">
    <property type="component" value="Unassembled WGS sequence"/>
</dbReference>
<evidence type="ECO:0000313" key="4">
    <source>
        <dbReference type="Proteomes" id="UP000310263"/>
    </source>
</evidence>
<accession>A0A4S2F320</accession>
<dbReference type="CDD" id="cd11614">
    <property type="entry name" value="SAF_CpaB_FlgA_like"/>
    <property type="match status" value="1"/>
</dbReference>
<evidence type="ECO:0000256" key="1">
    <source>
        <dbReference type="SAM" id="SignalP"/>
    </source>
</evidence>
<dbReference type="Pfam" id="PF16976">
    <property type="entry name" value="RcpC"/>
    <property type="match status" value="1"/>
</dbReference>
<dbReference type="InterPro" id="IPR013974">
    <property type="entry name" value="SAF"/>
</dbReference>
<dbReference type="EMBL" id="SRYE01000001">
    <property type="protein sequence ID" value="TGY63358.1"/>
    <property type="molecule type" value="Genomic_DNA"/>
</dbReference>
<keyword evidence="1" id="KW-0732">Signal</keyword>
<dbReference type="RefSeq" id="WP_136011985.1">
    <property type="nucleotide sequence ID" value="NZ_SRYE01000001.1"/>
</dbReference>
<feature type="chain" id="PRO_5039322220" evidence="1">
    <location>
        <begin position="24"/>
        <end position="223"/>
    </location>
</feature>
<dbReference type="InterPro" id="IPR031571">
    <property type="entry name" value="RcpC_dom"/>
</dbReference>
<proteinExistence type="predicted"/>
<protein>
    <submittedName>
        <fullName evidence="3">Flp pilus assembly protein CpaB</fullName>
    </submittedName>
</protein>
<dbReference type="NCBIfam" id="TIGR03177">
    <property type="entry name" value="pilus_cpaB"/>
    <property type="match status" value="1"/>
</dbReference>
<reference evidence="3 4" key="1">
    <citation type="submission" date="2019-04" db="EMBL/GenBank/DDBJ databases">
        <title>Microbes associate with the intestines of laboratory mice.</title>
        <authorList>
            <person name="Navarre W."/>
            <person name="Wong E."/>
            <person name="Huang K."/>
            <person name="Tropini C."/>
            <person name="Ng K."/>
            <person name="Yu B."/>
        </authorList>
    </citation>
    <scope>NUCLEOTIDE SEQUENCE [LARGE SCALE GENOMIC DNA]</scope>
    <source>
        <strain evidence="3 4">NM07_P-09</strain>
    </source>
</reference>
<keyword evidence="4" id="KW-1185">Reference proteome</keyword>